<dbReference type="AlphaFoldDB" id="A0A4V2HDM5"/>
<sequence length="245" mass="27187">MLAAFLLAAWAPAFAQWEVTDEQTHQGISDLQTDINNRLDKIYKQSNVTGETYNPDTHKSLTLQFDDSSGGNGQQDISGQREVAKITSESLNKILADRCPEQSSNPKQSLQQPVCKDIVERESRLQNYMIDMLSLMRDRQQELKAILQERQNIESGGEHEMGQIQSNTNRLLALQAQLQIDESNYKLTIASYDRYLSAQRARLADYAKKLSNGDKSNPAGALASAAILEAALQLAPTVGNLIGSF</sequence>
<proteinExistence type="predicted"/>
<reference evidence="2 3" key="1">
    <citation type="submission" date="2019-02" db="EMBL/GenBank/DDBJ databases">
        <title>WGS of Pseudoxanthomonas species novum from clinical isolates.</title>
        <authorList>
            <person name="Bernier A.-M."/>
            <person name="Bernard K."/>
            <person name="Vachon A."/>
        </authorList>
    </citation>
    <scope>NUCLEOTIDE SEQUENCE [LARGE SCALE GENOMIC DNA]</scope>
    <source>
        <strain evidence="2 3">NML171200</strain>
    </source>
</reference>
<comment type="caution">
    <text evidence="2">The sequence shown here is derived from an EMBL/GenBank/DDBJ whole genome shotgun (WGS) entry which is preliminary data.</text>
</comment>
<evidence type="ECO:0000256" key="1">
    <source>
        <dbReference type="SAM" id="SignalP"/>
    </source>
</evidence>
<dbReference type="OrthoDB" id="5988682at2"/>
<dbReference type="Proteomes" id="UP000292627">
    <property type="component" value="Unassembled WGS sequence"/>
</dbReference>
<evidence type="ECO:0000313" key="2">
    <source>
        <dbReference type="EMBL" id="TAA28285.1"/>
    </source>
</evidence>
<organism evidence="2 3">
    <name type="scientific">Pseudoxanthomonas winnipegensis</name>
    <dbReference type="NCBI Taxonomy" id="2480810"/>
    <lineage>
        <taxon>Bacteria</taxon>
        <taxon>Pseudomonadati</taxon>
        <taxon>Pseudomonadota</taxon>
        <taxon>Gammaproteobacteria</taxon>
        <taxon>Lysobacterales</taxon>
        <taxon>Lysobacteraceae</taxon>
        <taxon>Pseudoxanthomonas</taxon>
    </lineage>
</organism>
<feature type="signal peptide" evidence="1">
    <location>
        <begin position="1"/>
        <end position="15"/>
    </location>
</feature>
<keyword evidence="1" id="KW-0732">Signal</keyword>
<dbReference type="RefSeq" id="WP_130549859.1">
    <property type="nucleotide sequence ID" value="NZ_SHMC01000001.1"/>
</dbReference>
<accession>A0A4V2HDM5</accession>
<evidence type="ECO:0000313" key="3">
    <source>
        <dbReference type="Proteomes" id="UP000292627"/>
    </source>
</evidence>
<feature type="chain" id="PRO_5020275349" evidence="1">
    <location>
        <begin position="16"/>
        <end position="245"/>
    </location>
</feature>
<dbReference type="EMBL" id="SHMC01000001">
    <property type="protein sequence ID" value="TAA28285.1"/>
    <property type="molecule type" value="Genomic_DNA"/>
</dbReference>
<gene>
    <name evidence="2" type="ORF">EA660_01460</name>
</gene>
<name>A0A4V2HDM5_9GAMM</name>
<protein>
    <submittedName>
        <fullName evidence="2">Uncharacterized protein</fullName>
    </submittedName>
</protein>